<dbReference type="STRING" id="714943.Mucpa_6891"/>
<gene>
    <name evidence="1" type="ORF">Mucpa_6891</name>
</gene>
<proteinExistence type="predicted"/>
<name>H1Y3Z5_9SPHI</name>
<dbReference type="HOGENOM" id="CLU_1576744_0_0_10"/>
<dbReference type="EMBL" id="CM001403">
    <property type="protein sequence ID" value="EHQ30940.1"/>
    <property type="molecule type" value="Genomic_DNA"/>
</dbReference>
<protein>
    <submittedName>
        <fullName evidence="1">Uncharacterized protein</fullName>
    </submittedName>
</protein>
<evidence type="ECO:0000313" key="1">
    <source>
        <dbReference type="EMBL" id="EHQ30940.1"/>
    </source>
</evidence>
<organism evidence="1 2">
    <name type="scientific">Mucilaginibacter paludis DSM 18603</name>
    <dbReference type="NCBI Taxonomy" id="714943"/>
    <lineage>
        <taxon>Bacteria</taxon>
        <taxon>Pseudomonadati</taxon>
        <taxon>Bacteroidota</taxon>
        <taxon>Sphingobacteriia</taxon>
        <taxon>Sphingobacteriales</taxon>
        <taxon>Sphingobacteriaceae</taxon>
        <taxon>Mucilaginibacter</taxon>
    </lineage>
</organism>
<reference evidence="1" key="1">
    <citation type="submission" date="2011-09" db="EMBL/GenBank/DDBJ databases">
        <title>The permanent draft genome of Mucilaginibacter paludis DSM 18603.</title>
        <authorList>
            <consortium name="US DOE Joint Genome Institute (JGI-PGF)"/>
            <person name="Lucas S."/>
            <person name="Han J."/>
            <person name="Lapidus A."/>
            <person name="Bruce D."/>
            <person name="Goodwin L."/>
            <person name="Pitluck S."/>
            <person name="Peters L."/>
            <person name="Kyrpides N."/>
            <person name="Mavromatis K."/>
            <person name="Ivanova N."/>
            <person name="Mikhailova N."/>
            <person name="Held B."/>
            <person name="Detter J.C."/>
            <person name="Tapia R."/>
            <person name="Han C."/>
            <person name="Land M."/>
            <person name="Hauser L."/>
            <person name="Markowitz V."/>
            <person name="Cheng J.-F."/>
            <person name="Hugenholtz P."/>
            <person name="Woyke T."/>
            <person name="Wu D."/>
            <person name="Tindall B."/>
            <person name="Brambilla E."/>
            <person name="Klenk H.-P."/>
            <person name="Eisen J.A."/>
        </authorList>
    </citation>
    <scope>NUCLEOTIDE SEQUENCE [LARGE SCALE GENOMIC DNA]</scope>
    <source>
        <strain evidence="1">DSM 18603</strain>
    </source>
</reference>
<evidence type="ECO:0000313" key="2">
    <source>
        <dbReference type="Proteomes" id="UP000002774"/>
    </source>
</evidence>
<accession>H1Y3Z5</accession>
<keyword evidence="2" id="KW-1185">Reference proteome</keyword>
<dbReference type="Proteomes" id="UP000002774">
    <property type="component" value="Chromosome"/>
</dbReference>
<sequence length="169" mass="19680">MSCCAKVHVPLSPRCSNINKQISLQNPKHKSKLIKMADAMSYEYLLRRIYQVGRYGKKDVDADVYRSFEHAERLYTLEQGNIAKGLPRIDNRSITQLETEYRVGCKHIWLIIAKALKAGYEKFGHQFTSDQKQIFEHLFVEPKELTKDHLDQVIDTAESIFVKYKIYPA</sequence>
<dbReference type="AlphaFoldDB" id="H1Y3Z5"/>